<dbReference type="GO" id="GO:0030964">
    <property type="term" value="C:NADH dehydrogenase complex"/>
    <property type="evidence" value="ECO:0007669"/>
    <property type="project" value="TreeGrafter"/>
</dbReference>
<keyword evidence="9 10" id="KW-0496">Mitochondrion</keyword>
<comment type="subcellular location">
    <subcellularLocation>
        <location evidence="1">Membrane</location>
    </subcellularLocation>
    <subcellularLocation>
        <location evidence="9">Mitochondrion membrane</location>
        <topology evidence="9">Multi-pass membrane protein</topology>
    </subcellularLocation>
</comment>
<keyword evidence="6 9" id="KW-1133">Transmembrane helix</keyword>
<name>A0A2L1IPU5_OPHNO</name>
<evidence type="ECO:0000256" key="5">
    <source>
        <dbReference type="ARBA" id="ARBA00022692"/>
    </source>
</evidence>
<dbReference type="GO" id="GO:0031966">
    <property type="term" value="C:mitochondrial membrane"/>
    <property type="evidence" value="ECO:0007669"/>
    <property type="project" value="UniProtKB-SubCell"/>
</dbReference>
<comment type="function">
    <text evidence="9">Core subunit of the mitochondrial membrane respiratory chain NADH dehydrogenase (Complex I) which catalyzes electron transfer from NADH through the respiratory chain, using ubiquinone as an electron acceptor. Essential for the catalytic activity of complex I.</text>
</comment>
<proteinExistence type="inferred from homology"/>
<evidence type="ECO:0000256" key="2">
    <source>
        <dbReference type="ARBA" id="ARBA00008472"/>
    </source>
</evidence>
<protein>
    <recommendedName>
        <fullName evidence="3 9">NADH-ubiquinone oxidoreductase chain 3</fullName>
        <ecNumber evidence="9">7.1.1.2</ecNumber>
    </recommendedName>
</protein>
<evidence type="ECO:0000313" key="10">
    <source>
        <dbReference type="EMBL" id="AVD96788.1"/>
    </source>
</evidence>
<dbReference type="GO" id="GO:0008137">
    <property type="term" value="F:NADH dehydrogenase (ubiquinone) activity"/>
    <property type="evidence" value="ECO:0007669"/>
    <property type="project" value="UniProtKB-UniRule"/>
</dbReference>
<dbReference type="Pfam" id="PF00507">
    <property type="entry name" value="Oxidored_q4"/>
    <property type="match status" value="1"/>
</dbReference>
<keyword evidence="9" id="KW-0520">NAD</keyword>
<evidence type="ECO:0000256" key="9">
    <source>
        <dbReference type="RuleBase" id="RU003640"/>
    </source>
</evidence>
<evidence type="ECO:0000256" key="6">
    <source>
        <dbReference type="ARBA" id="ARBA00022989"/>
    </source>
</evidence>
<feature type="transmembrane region" description="Helical" evidence="9">
    <location>
        <begin position="6"/>
        <end position="25"/>
    </location>
</feature>
<comment type="similarity">
    <text evidence="2 9">Belongs to the complex I subunit 3 family.</text>
</comment>
<evidence type="ECO:0000256" key="8">
    <source>
        <dbReference type="ARBA" id="ARBA00049551"/>
    </source>
</evidence>
<keyword evidence="9" id="KW-0830">Ubiquinone</keyword>
<gene>
    <name evidence="10" type="primary">nad3</name>
</gene>
<dbReference type="EC" id="7.1.1.2" evidence="9"/>
<keyword evidence="9" id="KW-0249">Electron transport</keyword>
<reference evidence="10" key="1">
    <citation type="submission" date="2017-09" db="EMBL/GenBank/DDBJ databases">
        <authorList>
            <person name="Ehlers B."/>
            <person name="Leendertz F.H."/>
        </authorList>
    </citation>
    <scope>NUCLEOTIDE SEQUENCE</scope>
</reference>
<sequence>MSSLSILFVVVIIIAILFLAINLIFAPHNPYQEKYSIFECGFHSFLQSRQPFNIAFFIYALLFLLFDLEILLLFPYSVSSYTNDIYGLIIVIIFTVLVTVGFIFEVGKGALKIESNQVLSTDLKMKNMNLIITSIFNKTS</sequence>
<dbReference type="AlphaFoldDB" id="A0A2L1IPU5"/>
<feature type="transmembrane region" description="Helical" evidence="9">
    <location>
        <begin position="52"/>
        <end position="73"/>
    </location>
</feature>
<evidence type="ECO:0000256" key="1">
    <source>
        <dbReference type="ARBA" id="ARBA00004370"/>
    </source>
</evidence>
<dbReference type="EMBL" id="MG020143">
    <property type="protein sequence ID" value="AVD96788.1"/>
    <property type="molecule type" value="Genomic_DNA"/>
</dbReference>
<dbReference type="PANTHER" id="PTHR11058:SF9">
    <property type="entry name" value="NADH-UBIQUINONE OXIDOREDUCTASE CHAIN 3"/>
    <property type="match status" value="1"/>
</dbReference>
<dbReference type="InterPro" id="IPR000440">
    <property type="entry name" value="NADH_UbQ/plastoQ_OxRdtase_su3"/>
</dbReference>
<dbReference type="Gene3D" id="1.20.58.1610">
    <property type="entry name" value="NADH:ubiquinone/plastoquinone oxidoreductase, chain 3"/>
    <property type="match status" value="1"/>
</dbReference>
<geneLocation type="mitochondrion" evidence="10"/>
<organism evidence="10">
    <name type="scientific">Ophiostoma novo-ulmi subsp. novo-ulmi</name>
    <dbReference type="NCBI Taxonomy" id="170179"/>
    <lineage>
        <taxon>Eukaryota</taxon>
        <taxon>Fungi</taxon>
        <taxon>Dikarya</taxon>
        <taxon>Ascomycota</taxon>
        <taxon>Pezizomycotina</taxon>
        <taxon>Sordariomycetes</taxon>
        <taxon>Sordariomycetidae</taxon>
        <taxon>Ophiostomatales</taxon>
        <taxon>Ophiostomataceae</taxon>
        <taxon>Ophiostoma</taxon>
    </lineage>
</organism>
<evidence type="ECO:0000256" key="3">
    <source>
        <dbReference type="ARBA" id="ARBA00021007"/>
    </source>
</evidence>
<keyword evidence="7 9" id="KW-0472">Membrane</keyword>
<evidence type="ECO:0000256" key="7">
    <source>
        <dbReference type="ARBA" id="ARBA00023136"/>
    </source>
</evidence>
<comment type="catalytic activity">
    <reaction evidence="8 9">
        <text>a ubiquinone + NADH + 5 H(+)(in) = a ubiquinol + NAD(+) + 4 H(+)(out)</text>
        <dbReference type="Rhea" id="RHEA:29091"/>
        <dbReference type="Rhea" id="RHEA-COMP:9565"/>
        <dbReference type="Rhea" id="RHEA-COMP:9566"/>
        <dbReference type="ChEBI" id="CHEBI:15378"/>
        <dbReference type="ChEBI" id="CHEBI:16389"/>
        <dbReference type="ChEBI" id="CHEBI:17976"/>
        <dbReference type="ChEBI" id="CHEBI:57540"/>
        <dbReference type="ChEBI" id="CHEBI:57945"/>
        <dbReference type="EC" id="7.1.1.2"/>
    </reaction>
</comment>
<keyword evidence="9" id="KW-0679">Respiratory chain</keyword>
<keyword evidence="9" id="KW-1278">Translocase</keyword>
<dbReference type="InterPro" id="IPR038430">
    <property type="entry name" value="NDAH_ubi_oxred_su3_sf"/>
</dbReference>
<reference evidence="10" key="2">
    <citation type="journal article" date="2018" name="Can. J. Microbiol.">
        <title>The complete mitochondrial genome of the Dutch elm disease fungus Ophiostoma novo-ulmi subspecies novo-ulmi.</title>
        <authorList>
            <person name="Abboud G.T."/>
            <person name="Zubaer A."/>
            <person name="Wai A."/>
            <person name="Hausner G."/>
        </authorList>
    </citation>
    <scope>NUCLEOTIDE SEQUENCE</scope>
</reference>
<keyword evidence="5 9" id="KW-0812">Transmembrane</keyword>
<evidence type="ECO:0000256" key="4">
    <source>
        <dbReference type="ARBA" id="ARBA00022448"/>
    </source>
</evidence>
<accession>A0A2L1IPU5</accession>
<dbReference type="SMR" id="A0A2L1IPU5"/>
<keyword evidence="4 9" id="KW-0813">Transport</keyword>
<dbReference type="PANTHER" id="PTHR11058">
    <property type="entry name" value="NADH-UBIQUINONE OXIDOREDUCTASE CHAIN 3"/>
    <property type="match status" value="1"/>
</dbReference>
<feature type="transmembrane region" description="Helical" evidence="9">
    <location>
        <begin position="85"/>
        <end position="104"/>
    </location>
</feature>